<protein>
    <submittedName>
        <fullName evidence="2">Uncharacterized protein</fullName>
    </submittedName>
</protein>
<accession>A0A6G6WH97</accession>
<feature type="region of interest" description="Disordered" evidence="1">
    <location>
        <begin position="173"/>
        <end position="192"/>
    </location>
</feature>
<dbReference type="RefSeq" id="WP_165236090.1">
    <property type="nucleotide sequence ID" value="NZ_CP049257.1"/>
</dbReference>
<reference evidence="2 3" key="1">
    <citation type="submission" date="2020-02" db="EMBL/GenBank/DDBJ databases">
        <title>Full genome sequence of Nocardioides sp. R-3366.</title>
        <authorList>
            <person name="Im W.-T."/>
        </authorList>
    </citation>
    <scope>NUCLEOTIDE SEQUENCE [LARGE SCALE GENOMIC DNA]</scope>
    <source>
        <strain evidence="2 3">R-3366</strain>
    </source>
</reference>
<keyword evidence="3" id="KW-1185">Reference proteome</keyword>
<evidence type="ECO:0000313" key="2">
    <source>
        <dbReference type="EMBL" id="QIG44523.1"/>
    </source>
</evidence>
<gene>
    <name evidence="2" type="ORF">G5V58_18600</name>
</gene>
<proteinExistence type="predicted"/>
<dbReference type="KEGG" id="nano:G5V58_18600"/>
<evidence type="ECO:0000256" key="1">
    <source>
        <dbReference type="SAM" id="MobiDB-lite"/>
    </source>
</evidence>
<dbReference type="EMBL" id="CP049257">
    <property type="protein sequence ID" value="QIG44523.1"/>
    <property type="molecule type" value="Genomic_DNA"/>
</dbReference>
<name>A0A6G6WH97_9ACTN</name>
<sequence>MAKAAPGLSVKSAQTATNAATATNAVNAASATNAANLGGQPASTYLTTARTIDLGSASATSGFTKTLTGVPAGTYLVDLSLSAVTSADTGLFCFLTQDGAPRDLLDTYSSRYIPTVHTVSASHVVTILPTGALTLGCYPSTGTLTYPATSGYAPPQLTLMRIDSVTALGAVTAPPAGGARSAHQAGVPTTER</sequence>
<organism evidence="2 3">
    <name type="scientific">Nocardioides anomalus</name>
    <dbReference type="NCBI Taxonomy" id="2712223"/>
    <lineage>
        <taxon>Bacteria</taxon>
        <taxon>Bacillati</taxon>
        <taxon>Actinomycetota</taxon>
        <taxon>Actinomycetes</taxon>
        <taxon>Propionibacteriales</taxon>
        <taxon>Nocardioidaceae</taxon>
        <taxon>Nocardioides</taxon>
    </lineage>
</organism>
<dbReference type="AlphaFoldDB" id="A0A6G6WH97"/>
<dbReference type="Proteomes" id="UP000502996">
    <property type="component" value="Chromosome"/>
</dbReference>
<evidence type="ECO:0000313" key="3">
    <source>
        <dbReference type="Proteomes" id="UP000502996"/>
    </source>
</evidence>